<dbReference type="Proteomes" id="UP000000263">
    <property type="component" value="Chromosome"/>
</dbReference>
<evidence type="ECO:0000256" key="5">
    <source>
        <dbReference type="ARBA" id="ARBA00023295"/>
    </source>
</evidence>
<accession>A7NKT9</accession>
<evidence type="ECO:0000256" key="4">
    <source>
        <dbReference type="ARBA" id="ARBA00022801"/>
    </source>
</evidence>
<protein>
    <recommendedName>
        <fullName evidence="3">beta-mannosidase</fullName>
        <ecNumber evidence="3">3.2.1.25</ecNumber>
    </recommendedName>
</protein>
<evidence type="ECO:0000259" key="6">
    <source>
        <dbReference type="Pfam" id="PF00703"/>
    </source>
</evidence>
<dbReference type="SUPFAM" id="SSF49785">
    <property type="entry name" value="Galactose-binding domain-like"/>
    <property type="match status" value="1"/>
</dbReference>
<dbReference type="InterPro" id="IPR008979">
    <property type="entry name" value="Galactose-bd-like_sf"/>
</dbReference>
<dbReference type="STRING" id="383372.Rcas_2021"/>
<evidence type="ECO:0000313" key="7">
    <source>
        <dbReference type="EMBL" id="ABU58109.1"/>
    </source>
</evidence>
<dbReference type="InterPro" id="IPR050887">
    <property type="entry name" value="Beta-mannosidase_GH2"/>
</dbReference>
<dbReference type="OrthoDB" id="9801077at2"/>
<keyword evidence="4 7" id="KW-0378">Hydrolase</keyword>
<dbReference type="SUPFAM" id="SSF51445">
    <property type="entry name" value="(Trans)glycosidases"/>
    <property type="match status" value="1"/>
</dbReference>
<evidence type="ECO:0000256" key="1">
    <source>
        <dbReference type="ARBA" id="ARBA00000829"/>
    </source>
</evidence>
<comment type="catalytic activity">
    <reaction evidence="1">
        <text>Hydrolysis of terminal, non-reducing beta-D-mannose residues in beta-D-mannosides.</text>
        <dbReference type="EC" id="3.2.1.25"/>
    </reaction>
</comment>
<keyword evidence="8" id="KW-1185">Reference proteome</keyword>
<dbReference type="AlphaFoldDB" id="A7NKT9"/>
<dbReference type="RefSeq" id="WP_012120533.1">
    <property type="nucleotide sequence ID" value="NC_009767.1"/>
</dbReference>
<dbReference type="GO" id="GO:0006516">
    <property type="term" value="P:glycoprotein catabolic process"/>
    <property type="evidence" value="ECO:0007669"/>
    <property type="project" value="TreeGrafter"/>
</dbReference>
<dbReference type="GO" id="GO:0004567">
    <property type="term" value="F:beta-mannosidase activity"/>
    <property type="evidence" value="ECO:0007669"/>
    <property type="project" value="UniProtKB-EC"/>
</dbReference>
<organism evidence="7 8">
    <name type="scientific">Roseiflexus castenholzii (strain DSM 13941 / HLO8)</name>
    <dbReference type="NCBI Taxonomy" id="383372"/>
    <lineage>
        <taxon>Bacteria</taxon>
        <taxon>Bacillati</taxon>
        <taxon>Chloroflexota</taxon>
        <taxon>Chloroflexia</taxon>
        <taxon>Chloroflexales</taxon>
        <taxon>Roseiflexineae</taxon>
        <taxon>Roseiflexaceae</taxon>
        <taxon>Roseiflexus</taxon>
    </lineage>
</organism>
<gene>
    <name evidence="7" type="ordered locus">Rcas_2021</name>
</gene>
<dbReference type="Pfam" id="PF00703">
    <property type="entry name" value="Glyco_hydro_2"/>
    <property type="match status" value="1"/>
</dbReference>
<dbReference type="CAZy" id="GH2">
    <property type="family name" value="Glycoside Hydrolase Family 2"/>
</dbReference>
<reference evidence="7 8" key="1">
    <citation type="submission" date="2007-08" db="EMBL/GenBank/DDBJ databases">
        <title>Complete sequence of Roseiflexus castenholzii DSM 13941.</title>
        <authorList>
            <consortium name="US DOE Joint Genome Institute"/>
            <person name="Copeland A."/>
            <person name="Lucas S."/>
            <person name="Lapidus A."/>
            <person name="Barry K."/>
            <person name="Glavina del Rio T."/>
            <person name="Dalin E."/>
            <person name="Tice H."/>
            <person name="Pitluck S."/>
            <person name="Thompson L.S."/>
            <person name="Brettin T."/>
            <person name="Bruce D."/>
            <person name="Detter J.C."/>
            <person name="Han C."/>
            <person name="Tapia R."/>
            <person name="Schmutz J."/>
            <person name="Larimer F."/>
            <person name="Land M."/>
            <person name="Hauser L."/>
            <person name="Kyrpides N."/>
            <person name="Mikhailova N."/>
            <person name="Bryant D.A."/>
            <person name="Hanada S."/>
            <person name="Tsukatani Y."/>
            <person name="Richardson P."/>
        </authorList>
    </citation>
    <scope>NUCLEOTIDE SEQUENCE [LARGE SCALE GENOMIC DNA]</scope>
    <source>
        <strain evidence="8">DSM 13941 / HLO8</strain>
    </source>
</reference>
<dbReference type="InterPro" id="IPR013783">
    <property type="entry name" value="Ig-like_fold"/>
</dbReference>
<dbReference type="PANTHER" id="PTHR43730:SF1">
    <property type="entry name" value="BETA-MANNOSIDASE"/>
    <property type="match status" value="1"/>
</dbReference>
<keyword evidence="5" id="KW-0326">Glycosidase</keyword>
<dbReference type="HOGENOM" id="CLU_005015_5_0_0"/>
<dbReference type="EC" id="3.2.1.25" evidence="3"/>
<dbReference type="GO" id="GO:0005975">
    <property type="term" value="P:carbohydrate metabolic process"/>
    <property type="evidence" value="ECO:0007669"/>
    <property type="project" value="InterPro"/>
</dbReference>
<dbReference type="InterPro" id="IPR017853">
    <property type="entry name" value="GH"/>
</dbReference>
<dbReference type="Gene3D" id="2.60.40.10">
    <property type="entry name" value="Immunoglobulins"/>
    <property type="match status" value="1"/>
</dbReference>
<dbReference type="Gene3D" id="3.20.20.80">
    <property type="entry name" value="Glycosidases"/>
    <property type="match status" value="1"/>
</dbReference>
<dbReference type="SUPFAM" id="SSF49303">
    <property type="entry name" value="beta-Galactosidase/glucuronidase domain"/>
    <property type="match status" value="1"/>
</dbReference>
<dbReference type="EMBL" id="CP000804">
    <property type="protein sequence ID" value="ABU58109.1"/>
    <property type="molecule type" value="Genomic_DNA"/>
</dbReference>
<evidence type="ECO:0000313" key="8">
    <source>
        <dbReference type="Proteomes" id="UP000000263"/>
    </source>
</evidence>
<dbReference type="InterPro" id="IPR006102">
    <property type="entry name" value="Ig-like_GH2"/>
</dbReference>
<comment type="similarity">
    <text evidence="2">Belongs to the glycosyl hydrolase 2 family.</text>
</comment>
<dbReference type="eggNOG" id="COG3250">
    <property type="taxonomic scope" value="Bacteria"/>
</dbReference>
<dbReference type="Gene3D" id="2.60.120.260">
    <property type="entry name" value="Galactose-binding domain-like"/>
    <property type="match status" value="1"/>
</dbReference>
<dbReference type="PANTHER" id="PTHR43730">
    <property type="entry name" value="BETA-MANNOSIDASE"/>
    <property type="match status" value="1"/>
</dbReference>
<sequence>MTNLPAVLSLDGAWKLLPVNAFRQGFYPTDDDTWLTQEIPAHWQQHPLLERYAGCMVYRRRFRLPDALAGTTAQSLPIRYFLRFNGVFYWAQPYFNGVDLGRHEGYFEPYEREVTAWIASENEIVVEVECPDEANKSGKRLITGIFSHWDCMDPLANPGGIWLPVELIAAGPVRVRNLLLHTEAAGETLAELRFRAVFDADVARDVTLRWTFAPVNFAGAVQTTEQRRALAAGEHEIVGVLLVRDPHLWWPHDMGAPDLYAVTLEVLCDGVVSDSRTVRFGIRTFELHDWIPYLNGARFFIKGNNYPPTDVRIATTTRERCLEDLRLARACHMNMLRVHGHIAHPALYDAADEMGMLLWQDFPLHWLYRRDVLPEARRQARAMVRLLGNHPSVALWCMHNEPVYVVDTRDERMLTRVRTYASMFVFSWNRDVMDSELKRVVEREDGRRPVVRSSNEFPIPGIRAGASTHFYYGWYTIYGRLEAWEPLIRRFPQLVRFVTEFGAQSFPNVESCVRFMDADIRRIDWQRLVERHQFQADIMAHWYDWRAARSLEELVQMSQEYQIKVNRHYIDRLRLRKYRPTGGMMPFMFHDANPSVSWSIIDYWRVPKRSYEAMRLAFSPHYIFTVLEKEAIALDETLDLPVYVVNDAHRDLAVTATARLVGPGDAVLATVERSFTLPADCMTMEIERLRLIPSEPGTYRLELTLDGDLAEVIVNAYAIHVSVG</sequence>
<name>A7NKT9_ROSCS</name>
<proteinExistence type="inferred from homology"/>
<evidence type="ECO:0000256" key="2">
    <source>
        <dbReference type="ARBA" id="ARBA00007401"/>
    </source>
</evidence>
<dbReference type="InterPro" id="IPR036156">
    <property type="entry name" value="Beta-gal/glucu_dom_sf"/>
</dbReference>
<evidence type="ECO:0000256" key="3">
    <source>
        <dbReference type="ARBA" id="ARBA00012754"/>
    </source>
</evidence>
<dbReference type="KEGG" id="rca:Rcas_2021"/>
<feature type="domain" description="Glycoside hydrolase family 2 immunoglobulin-like beta-sandwich" evidence="6">
    <location>
        <begin position="173"/>
        <end position="283"/>
    </location>
</feature>